<dbReference type="SUPFAM" id="SSF56024">
    <property type="entry name" value="Phospholipase D/nuclease"/>
    <property type="match status" value="2"/>
</dbReference>
<dbReference type="OrthoDB" id="2958217at2759"/>
<feature type="domain" description="PLD phosphodiesterase" evidence="1">
    <location>
        <begin position="549"/>
        <end position="571"/>
    </location>
</feature>
<organism evidence="2 3">
    <name type="scientific">Carpinus fangiana</name>
    <dbReference type="NCBI Taxonomy" id="176857"/>
    <lineage>
        <taxon>Eukaryota</taxon>
        <taxon>Viridiplantae</taxon>
        <taxon>Streptophyta</taxon>
        <taxon>Embryophyta</taxon>
        <taxon>Tracheophyta</taxon>
        <taxon>Spermatophyta</taxon>
        <taxon>Magnoliopsida</taxon>
        <taxon>eudicotyledons</taxon>
        <taxon>Gunneridae</taxon>
        <taxon>Pentapetalae</taxon>
        <taxon>rosids</taxon>
        <taxon>fabids</taxon>
        <taxon>Fagales</taxon>
        <taxon>Betulaceae</taxon>
        <taxon>Carpinus</taxon>
    </lineage>
</organism>
<protein>
    <recommendedName>
        <fullName evidence="1">PLD phosphodiesterase domain-containing protein</fullName>
    </recommendedName>
</protein>
<dbReference type="PROSITE" id="PS50035">
    <property type="entry name" value="PLD"/>
    <property type="match status" value="1"/>
</dbReference>
<accession>A0A5N6KT10</accession>
<name>A0A5N6KT10_9ROSI</name>
<proteinExistence type="predicted"/>
<dbReference type="GO" id="GO:0003824">
    <property type="term" value="F:catalytic activity"/>
    <property type="evidence" value="ECO:0007669"/>
    <property type="project" value="InterPro"/>
</dbReference>
<dbReference type="Gene3D" id="3.30.870.10">
    <property type="entry name" value="Endonuclease Chain A"/>
    <property type="match status" value="1"/>
</dbReference>
<dbReference type="InterPro" id="IPR001736">
    <property type="entry name" value="PLipase_D/transphosphatidylase"/>
</dbReference>
<dbReference type="EMBL" id="VIBQ01000012">
    <property type="protein sequence ID" value="KAB8342876.1"/>
    <property type="molecule type" value="Genomic_DNA"/>
</dbReference>
<gene>
    <name evidence="2" type="ORF">FH972_022473</name>
</gene>
<dbReference type="PANTHER" id="PTHR21248">
    <property type="entry name" value="CARDIOLIPIN SYNTHASE"/>
    <property type="match status" value="1"/>
</dbReference>
<dbReference type="Proteomes" id="UP000327013">
    <property type="component" value="Unassembled WGS sequence"/>
</dbReference>
<dbReference type="PANTHER" id="PTHR21248:SF11">
    <property type="entry name" value="PLD PHOSPHODIESTERASE DOMAIN-CONTAINING PROTEIN"/>
    <property type="match status" value="1"/>
</dbReference>
<sequence>MPPPSRSNFSITPWHASYGKSNRKPSYATSSLLPIQSLLPSPESKNAIQSFHIGTGSTVYENLAPLIIANTTHELILTTCFWSRSATNLTISTILRALSAKAVEAEWTANPDGTGVGTKCITVRICVSSLSLWQKLFHTQSPNGYVYPASKWPNALNLPPPEELPGLDIKVKSVFIKPFSVMHPKFIICDRRVAVLPSCNVSWEDWLEGALVVEEDVHYLHGTGSSPSGAIDEPSQGWKKESARGLVSSLVELWREFWGREATVPQMPRGTYSASYEEGGFRRWQIASINMKPPESWCDLSQWPAGTATPTTAASKVASQPDHLQEPTWHQRSISLLPDAPLSSSPAHIGPKTVLLPHPHSANPHLSPSISTTFPFISPYSASTPAPPTPLNDFTLSLLSSATTSIFMLTPNLTSPPVLHALTHALSHSIDVTLITNQNLMVLEQWLTAFTTTRREVRKLRRWHAAAASAASAQTGGRDVEAAPPRLGRLRVGWFTPLAADAVAAARGPLARTKQRREGAAGFHAVVAANREAVGGVGEAREAHPVKAHLKLTVVDGRVAVLGSGNMDRASWFTSQELGVGVEGEEVVGRIKGLVDGVLEGRVQWDEDA</sequence>
<evidence type="ECO:0000259" key="1">
    <source>
        <dbReference type="PROSITE" id="PS50035"/>
    </source>
</evidence>
<reference evidence="2 3" key="1">
    <citation type="submission" date="2019-06" db="EMBL/GenBank/DDBJ databases">
        <title>A chromosomal-level reference genome of Carpinus fangiana (Coryloideae, Betulaceae).</title>
        <authorList>
            <person name="Yang X."/>
            <person name="Wang Z."/>
            <person name="Zhang L."/>
            <person name="Hao G."/>
            <person name="Liu J."/>
            <person name="Yang Y."/>
        </authorList>
    </citation>
    <scope>NUCLEOTIDE SEQUENCE [LARGE SCALE GENOMIC DNA]</scope>
    <source>
        <strain evidence="2">Cfa_2016G</strain>
        <tissue evidence="2">Leaf</tissue>
    </source>
</reference>
<dbReference type="CDD" id="cd00138">
    <property type="entry name" value="PLDc_SF"/>
    <property type="match status" value="1"/>
</dbReference>
<evidence type="ECO:0000313" key="3">
    <source>
        <dbReference type="Proteomes" id="UP000327013"/>
    </source>
</evidence>
<keyword evidence="3" id="KW-1185">Reference proteome</keyword>
<dbReference type="AlphaFoldDB" id="A0A5N6KT10"/>
<evidence type="ECO:0000313" key="2">
    <source>
        <dbReference type="EMBL" id="KAB8342876.1"/>
    </source>
</evidence>
<comment type="caution">
    <text evidence="2">The sequence shown here is derived from an EMBL/GenBank/DDBJ whole genome shotgun (WGS) entry which is preliminary data.</text>
</comment>